<evidence type="ECO:0000313" key="2">
    <source>
        <dbReference type="Ensembl" id="ENSPTRP00000062508.1"/>
    </source>
</evidence>
<dbReference type="GeneTree" id="ENSGT00910000146651"/>
<proteinExistence type="predicted"/>
<evidence type="ECO:0000313" key="3">
    <source>
        <dbReference type="Proteomes" id="UP000002277"/>
    </source>
</evidence>
<organism evidence="2 3">
    <name type="scientific">Pan troglodytes</name>
    <name type="common">Chimpanzee</name>
    <dbReference type="NCBI Taxonomy" id="9598"/>
    <lineage>
        <taxon>Eukaryota</taxon>
        <taxon>Metazoa</taxon>
        <taxon>Chordata</taxon>
        <taxon>Craniata</taxon>
        <taxon>Vertebrata</taxon>
        <taxon>Euteleostomi</taxon>
        <taxon>Mammalia</taxon>
        <taxon>Eutheria</taxon>
        <taxon>Euarchontoglires</taxon>
        <taxon>Primates</taxon>
        <taxon>Haplorrhini</taxon>
        <taxon>Catarrhini</taxon>
        <taxon>Hominidae</taxon>
        <taxon>Pan</taxon>
    </lineage>
</organism>
<feature type="compositionally biased region" description="Basic and acidic residues" evidence="1">
    <location>
        <begin position="31"/>
        <end position="47"/>
    </location>
</feature>
<feature type="region of interest" description="Disordered" evidence="1">
    <location>
        <begin position="1"/>
        <end position="60"/>
    </location>
</feature>
<dbReference type="InParanoid" id="A0A2I3RCY4"/>
<dbReference type="EMBL" id="AC204736">
    <property type="status" value="NOT_ANNOTATED_CDS"/>
    <property type="molecule type" value="Genomic_DNA"/>
</dbReference>
<keyword evidence="3" id="KW-1185">Reference proteome</keyword>
<dbReference type="Ensembl" id="ENSPTRT00000099546.1">
    <property type="protein sequence ID" value="ENSPTRP00000062508.1"/>
    <property type="gene ID" value="ENSPTRG00000045282.1"/>
</dbReference>
<reference evidence="2 3" key="1">
    <citation type="journal article" date="2005" name="Nature">
        <title>Initial sequence of the chimpanzee genome and comparison with the human genome.</title>
        <authorList>
            <consortium name="Chimpanzee sequencing and analysis consortium"/>
        </authorList>
    </citation>
    <scope>NUCLEOTIDE SEQUENCE [LARGE SCALE GENOMIC DNA]</scope>
</reference>
<dbReference type="Bgee" id="ENSPTRG00000045282">
    <property type="expression patterns" value="Expressed in lymph node and 19 other cell types or tissues"/>
</dbReference>
<reference evidence="2" key="3">
    <citation type="submission" date="2025-09" db="UniProtKB">
        <authorList>
            <consortium name="Ensembl"/>
        </authorList>
    </citation>
    <scope>IDENTIFICATION</scope>
</reference>
<dbReference type="OMA" id="CMVSPRE"/>
<feature type="compositionally biased region" description="Basic and acidic residues" evidence="1">
    <location>
        <begin position="1"/>
        <end position="11"/>
    </location>
</feature>
<dbReference type="Proteomes" id="UP000002277">
    <property type="component" value="Chromosome 7"/>
</dbReference>
<reference evidence="2" key="2">
    <citation type="submission" date="2025-08" db="UniProtKB">
        <authorList>
            <consortium name="Ensembl"/>
        </authorList>
    </citation>
    <scope>IDENTIFICATION</scope>
</reference>
<accession>A0A2I3RCY4</accession>
<dbReference type="AlphaFoldDB" id="A0A2I3RCY4"/>
<protein>
    <submittedName>
        <fullName evidence="2">Uncharacterized protein</fullName>
    </submittedName>
</protein>
<evidence type="ECO:0000256" key="1">
    <source>
        <dbReference type="SAM" id="MobiDB-lite"/>
    </source>
</evidence>
<sequence length="60" mass="6746">MRAAKGRRDPGLARMCPWRPRPGRRCMVSPREADLGPQKDTRLDLPRRPGPGPSGAEQPW</sequence>
<name>A0A2I3RCY4_PANTR</name>